<dbReference type="CDD" id="cd12148">
    <property type="entry name" value="fungal_TF_MHR"/>
    <property type="match status" value="1"/>
</dbReference>
<dbReference type="EMBL" id="SKBQ01000045">
    <property type="protein sequence ID" value="TPX11870.1"/>
    <property type="molecule type" value="Genomic_DNA"/>
</dbReference>
<feature type="region of interest" description="Disordered" evidence="7">
    <location>
        <begin position="80"/>
        <end position="114"/>
    </location>
</feature>
<evidence type="ECO:0000256" key="2">
    <source>
        <dbReference type="ARBA" id="ARBA00022833"/>
    </source>
</evidence>
<dbReference type="Proteomes" id="UP000319257">
    <property type="component" value="Unassembled WGS sequence"/>
</dbReference>
<dbReference type="PROSITE" id="PS50048">
    <property type="entry name" value="ZN2_CY6_FUNGAL_2"/>
    <property type="match status" value="1"/>
</dbReference>
<keyword evidence="10" id="KW-1185">Reference proteome</keyword>
<keyword evidence="6" id="KW-0539">Nucleus</keyword>
<feature type="domain" description="Zn(2)-C6 fungal-type" evidence="8">
    <location>
        <begin position="42"/>
        <end position="71"/>
    </location>
</feature>
<dbReference type="InterPro" id="IPR051430">
    <property type="entry name" value="Fungal_TF_Env_Response"/>
</dbReference>
<evidence type="ECO:0000256" key="7">
    <source>
        <dbReference type="SAM" id="MobiDB-lite"/>
    </source>
</evidence>
<dbReference type="PANTHER" id="PTHR31944:SF131">
    <property type="entry name" value="HEME-RESPONSIVE ZINC FINGER TRANSCRIPTION FACTOR HAP1"/>
    <property type="match status" value="1"/>
</dbReference>
<organism evidence="9 10">
    <name type="scientific">Thyridium curvatum</name>
    <dbReference type="NCBI Taxonomy" id="1093900"/>
    <lineage>
        <taxon>Eukaryota</taxon>
        <taxon>Fungi</taxon>
        <taxon>Dikarya</taxon>
        <taxon>Ascomycota</taxon>
        <taxon>Pezizomycotina</taxon>
        <taxon>Sordariomycetes</taxon>
        <taxon>Sordariomycetidae</taxon>
        <taxon>Thyridiales</taxon>
        <taxon>Thyridiaceae</taxon>
        <taxon>Thyridium</taxon>
    </lineage>
</organism>
<accession>A0A507B5H1</accession>
<dbReference type="InterPro" id="IPR001138">
    <property type="entry name" value="Zn2Cys6_DnaBD"/>
</dbReference>
<keyword evidence="4" id="KW-0238">DNA-binding</keyword>
<dbReference type="SUPFAM" id="SSF57701">
    <property type="entry name" value="Zn2/Cys6 DNA-binding domain"/>
    <property type="match status" value="1"/>
</dbReference>
<dbReference type="SMART" id="SM00066">
    <property type="entry name" value="GAL4"/>
    <property type="match status" value="1"/>
</dbReference>
<evidence type="ECO:0000313" key="9">
    <source>
        <dbReference type="EMBL" id="TPX11870.1"/>
    </source>
</evidence>
<evidence type="ECO:0000313" key="10">
    <source>
        <dbReference type="Proteomes" id="UP000319257"/>
    </source>
</evidence>
<evidence type="ECO:0000256" key="4">
    <source>
        <dbReference type="ARBA" id="ARBA00023125"/>
    </source>
</evidence>
<dbReference type="OrthoDB" id="5414787at2759"/>
<dbReference type="Pfam" id="PF04082">
    <property type="entry name" value="Fungal_trans"/>
    <property type="match status" value="1"/>
</dbReference>
<dbReference type="AlphaFoldDB" id="A0A507B5H1"/>
<keyword evidence="2" id="KW-0862">Zinc</keyword>
<evidence type="ECO:0000256" key="3">
    <source>
        <dbReference type="ARBA" id="ARBA00023015"/>
    </source>
</evidence>
<gene>
    <name evidence="9" type="ORF">E0L32_007368</name>
</gene>
<feature type="region of interest" description="Disordered" evidence="7">
    <location>
        <begin position="1"/>
        <end position="39"/>
    </location>
</feature>
<dbReference type="GO" id="GO:0008270">
    <property type="term" value="F:zinc ion binding"/>
    <property type="evidence" value="ECO:0007669"/>
    <property type="project" value="InterPro"/>
</dbReference>
<dbReference type="CDD" id="cd00067">
    <property type="entry name" value="GAL4"/>
    <property type="match status" value="1"/>
</dbReference>
<dbReference type="SMART" id="SM00906">
    <property type="entry name" value="Fungal_trans"/>
    <property type="match status" value="1"/>
</dbReference>
<reference evidence="9 10" key="1">
    <citation type="submission" date="2019-06" db="EMBL/GenBank/DDBJ databases">
        <title>Draft genome sequence of the filamentous fungus Phialemoniopsis curvata isolated from diesel fuel.</title>
        <authorList>
            <person name="Varaljay V.A."/>
            <person name="Lyon W.J."/>
            <person name="Crouch A.L."/>
            <person name="Drake C.E."/>
            <person name="Hollomon J.M."/>
            <person name="Nadeau L.J."/>
            <person name="Nunn H.S."/>
            <person name="Stevenson B.S."/>
            <person name="Bojanowski C.L."/>
            <person name="Crookes-Goodson W.J."/>
        </authorList>
    </citation>
    <scope>NUCLEOTIDE SEQUENCE [LARGE SCALE GENOMIC DNA]</scope>
    <source>
        <strain evidence="9 10">D216</strain>
    </source>
</reference>
<dbReference type="PROSITE" id="PS00463">
    <property type="entry name" value="ZN2_CY6_FUNGAL_1"/>
    <property type="match status" value="1"/>
</dbReference>
<dbReference type="STRING" id="1093900.A0A507B5H1"/>
<dbReference type="InterPro" id="IPR007219">
    <property type="entry name" value="XnlR_reg_dom"/>
</dbReference>
<proteinExistence type="predicted"/>
<evidence type="ECO:0000256" key="5">
    <source>
        <dbReference type="ARBA" id="ARBA00023163"/>
    </source>
</evidence>
<sequence length="784" mass="87815">MASPSGGGDPSKPPLLNISASSKLPDGANHVKSVKRPRPVKSCVECRSRKLKCDRLNPCSQCRKSARACKYNAFDPENSAFSDGSDVDAAEPPPKRLTSRPASSVHEASPAHAVNGAGVQQITSALEELAARMEQLERLVTQRSPVLDPSVHSPGNHSRHRINTSSATIRGLTVKGRVNLRTRYFGQNSTRVLLNLFDEAKEFMFTKAKREGARDLFQSLQKIYSALQEEHRKALAPLTVFVDSILPVQKRMVDILPPKAVCDRLVDAYISTSEGLYRVIHAPTFREEYEAYWQSKRCTDGFLPRLLCMLCIGSRFETKKGLLHDRSNGVHIPTATALVRSWLDALRGKQLVDVTSLQAEVLLLHAQRMIAPRYQNTWTQLGFISRMAMTMGLHRDPTEFSQITPFVAENRRKLWFTIVDMDLHVALGCNLPNAVRVGEYTCRPPRNLNDEDIYPDMTELPPSRPIDQYTDTQMQAYAANTLPWRMRANDIICRLDTITNYQEVLEVGTKLESLLDDVNCLFPRNQPFGTHNRYNEWRMRALLDMHVRRPLLALYRPFALSAPDCPSQISSAYLKSAMAMLTYMDELDPEAPGFADVSYMYHIILKHDISQAAFSVCYYIKKAQENQAWASSSRQSPDSGEDGSSTFGESGMLWSVGAMTKAVEKSLHSLIGLCKDASTDLKDVISLAVVLASVQPARSPEERTEKIKDAVRKVLDICLQVLNGGPDKVSSKMLQTPQQIPSLVDWYNTSAFIPNEVVTPGPHDEFTLWDIDFWNPGAVPMDQT</sequence>
<dbReference type="InParanoid" id="A0A507B5H1"/>
<evidence type="ECO:0000256" key="1">
    <source>
        <dbReference type="ARBA" id="ARBA00022723"/>
    </source>
</evidence>
<evidence type="ECO:0000259" key="8">
    <source>
        <dbReference type="PROSITE" id="PS50048"/>
    </source>
</evidence>
<comment type="caution">
    <text evidence="9">The sequence shown here is derived from an EMBL/GenBank/DDBJ whole genome shotgun (WGS) entry which is preliminary data.</text>
</comment>
<name>A0A507B5H1_9PEZI</name>
<keyword evidence="1" id="KW-0479">Metal-binding</keyword>
<dbReference type="PANTHER" id="PTHR31944">
    <property type="entry name" value="HEME-RESPONSIVE ZINC FINGER TRANSCRIPTION FACTOR HAP1"/>
    <property type="match status" value="1"/>
</dbReference>
<dbReference type="GeneID" id="41974815"/>
<dbReference type="GO" id="GO:0006351">
    <property type="term" value="P:DNA-templated transcription"/>
    <property type="evidence" value="ECO:0007669"/>
    <property type="project" value="InterPro"/>
</dbReference>
<evidence type="ECO:0000256" key="6">
    <source>
        <dbReference type="ARBA" id="ARBA00023242"/>
    </source>
</evidence>
<keyword evidence="5" id="KW-0804">Transcription</keyword>
<dbReference type="RefSeq" id="XP_030993581.1">
    <property type="nucleotide sequence ID" value="XM_031142104.1"/>
</dbReference>
<dbReference type="GO" id="GO:0000978">
    <property type="term" value="F:RNA polymerase II cis-regulatory region sequence-specific DNA binding"/>
    <property type="evidence" value="ECO:0007669"/>
    <property type="project" value="TreeGrafter"/>
</dbReference>
<dbReference type="Pfam" id="PF00172">
    <property type="entry name" value="Zn_clus"/>
    <property type="match status" value="1"/>
</dbReference>
<protein>
    <recommendedName>
        <fullName evidence="8">Zn(2)-C6 fungal-type domain-containing protein</fullName>
    </recommendedName>
</protein>
<dbReference type="GO" id="GO:0001228">
    <property type="term" value="F:DNA-binding transcription activator activity, RNA polymerase II-specific"/>
    <property type="evidence" value="ECO:0007669"/>
    <property type="project" value="TreeGrafter"/>
</dbReference>
<dbReference type="Gene3D" id="4.10.240.10">
    <property type="entry name" value="Zn(2)-C6 fungal-type DNA-binding domain"/>
    <property type="match status" value="1"/>
</dbReference>
<dbReference type="GO" id="GO:0005634">
    <property type="term" value="C:nucleus"/>
    <property type="evidence" value="ECO:0007669"/>
    <property type="project" value="TreeGrafter"/>
</dbReference>
<keyword evidence="3" id="KW-0805">Transcription regulation</keyword>
<dbReference type="InterPro" id="IPR036864">
    <property type="entry name" value="Zn2-C6_fun-type_DNA-bd_sf"/>
</dbReference>